<dbReference type="InterPro" id="IPR006311">
    <property type="entry name" value="TAT_signal"/>
</dbReference>
<keyword evidence="2" id="KW-0812">Transmembrane</keyword>
<evidence type="ECO:0000313" key="3">
    <source>
        <dbReference type="EMBL" id="PSJ55786.1"/>
    </source>
</evidence>
<reference evidence="3 4" key="1">
    <citation type="submission" date="2018-03" db="EMBL/GenBank/DDBJ databases">
        <title>The draft genome of Mesorhizobium soli JCM 19897.</title>
        <authorList>
            <person name="Li L."/>
            <person name="Liu L."/>
            <person name="Liang L."/>
            <person name="Wang T."/>
            <person name="Zhang X."/>
        </authorList>
    </citation>
    <scope>NUCLEOTIDE SEQUENCE [LARGE SCALE GENOMIC DNA]</scope>
    <source>
        <strain evidence="3 4">JCM 19897</strain>
    </source>
</reference>
<keyword evidence="4" id="KW-1185">Reference proteome</keyword>
<protein>
    <submittedName>
        <fullName evidence="3">Uncharacterized protein</fullName>
    </submittedName>
</protein>
<dbReference type="EMBL" id="PXYL01000022">
    <property type="protein sequence ID" value="PSJ55786.1"/>
    <property type="molecule type" value="Genomic_DNA"/>
</dbReference>
<keyword evidence="2" id="KW-1133">Transmembrane helix</keyword>
<accession>A0A2P7S023</accession>
<name>A0A2P7S023_9HYPH</name>
<dbReference type="Proteomes" id="UP000240653">
    <property type="component" value="Unassembled WGS sequence"/>
</dbReference>
<evidence type="ECO:0000313" key="4">
    <source>
        <dbReference type="Proteomes" id="UP000240653"/>
    </source>
</evidence>
<sequence>MPNTVQAAAEGVPQINRRRLLAGIAAASTAAGASVVAFPAPAATSTNNPEVTHLAEPQANPELVALVSKLRDAKAERDAAKDAKEWLVDEWRHLWPLAPEEITLRGCTEWDDCREVDMAGSPVIRPGEKYARRLRSIKDLGWFIDFRTSHIEKARSEKARLQRIAKLDEEKRVLRLGEEYYTAIERVKDASGIHAADARIKTAGRAVTHLCKQIMAVQAKSPACLAIKAEAVEVWCEVHTYLLKDDDGIFGWPCRLASDILNVAAGGVS</sequence>
<proteinExistence type="predicted"/>
<keyword evidence="1" id="KW-0175">Coiled coil</keyword>
<organism evidence="3 4">
    <name type="scientific">Pseudaminobacter soli</name>
    <name type="common">ex Li et al. 2025</name>
    <dbReference type="NCBI Taxonomy" id="1295366"/>
    <lineage>
        <taxon>Bacteria</taxon>
        <taxon>Pseudomonadati</taxon>
        <taxon>Pseudomonadota</taxon>
        <taxon>Alphaproteobacteria</taxon>
        <taxon>Hyphomicrobiales</taxon>
        <taxon>Phyllobacteriaceae</taxon>
        <taxon>Pseudaminobacter</taxon>
    </lineage>
</organism>
<feature type="transmembrane region" description="Helical" evidence="2">
    <location>
        <begin position="20"/>
        <end position="40"/>
    </location>
</feature>
<feature type="coiled-coil region" evidence="1">
    <location>
        <begin position="63"/>
        <end position="90"/>
    </location>
</feature>
<evidence type="ECO:0000256" key="2">
    <source>
        <dbReference type="SAM" id="Phobius"/>
    </source>
</evidence>
<dbReference type="PROSITE" id="PS51318">
    <property type="entry name" value="TAT"/>
    <property type="match status" value="1"/>
</dbReference>
<gene>
    <name evidence="3" type="ORF">C7I85_26220</name>
</gene>
<keyword evidence="2" id="KW-0472">Membrane</keyword>
<evidence type="ECO:0000256" key="1">
    <source>
        <dbReference type="SAM" id="Coils"/>
    </source>
</evidence>
<comment type="caution">
    <text evidence="3">The sequence shown here is derived from an EMBL/GenBank/DDBJ whole genome shotgun (WGS) entry which is preliminary data.</text>
</comment>
<dbReference type="AlphaFoldDB" id="A0A2P7S023"/>